<evidence type="ECO:0000256" key="3">
    <source>
        <dbReference type="ARBA" id="ARBA00022729"/>
    </source>
</evidence>
<keyword evidence="9" id="KW-1185">Reference proteome</keyword>
<dbReference type="GO" id="GO:0004130">
    <property type="term" value="F:cytochrome-c peroxidase activity"/>
    <property type="evidence" value="ECO:0007669"/>
    <property type="project" value="TreeGrafter"/>
</dbReference>
<organism evidence="8 9">
    <name type="scientific">Paenibacillus athensensis</name>
    <dbReference type="NCBI Taxonomy" id="1967502"/>
    <lineage>
        <taxon>Bacteria</taxon>
        <taxon>Bacillati</taxon>
        <taxon>Bacillota</taxon>
        <taxon>Bacilli</taxon>
        <taxon>Bacillales</taxon>
        <taxon>Paenibacillaceae</taxon>
        <taxon>Paenibacillus</taxon>
    </lineage>
</organism>
<dbReference type="InterPro" id="IPR051395">
    <property type="entry name" value="Cytochrome_c_Peroxidase/MauG"/>
</dbReference>
<sequence length="624" mass="65801">MKKAYLFLFVPLGTAILLTGVFRMLTLDYVYVPGRDKAAQTPYAADALPGIRAMSADDPPVTAEMLELGRKAFYGETFGNEVFFTDILGAFDGVLSLANIEKAILRLGGKGTTNLLVEAARTETVGGRLFRKGELIATGLDVPVGAYVPLGIKMKTERGHVSAGVGCIACHAVVDVPHGRIVEGVPNTDLDAGLLLALSSNSAAFFAHTDIGALQTFVREQARAVPLSDGRTGQLPDPDALEDAVDRAFLTWPKGSVDTTIDLRNGPVQIPDAFTLGDFPYSWSGFAAAGPFHGLVVFSSTPNAQNMDPLSQSELSQALLGIDKELYIGTILQRAANAKFRYRPDGRTRPSAFFAAVDPTPQAPGVTELVPLPPFPRASAVSSTGLLASKPGYRFGEHLLAMAAFQNTLRPPAPPVSATQAELTEGEAVFRRAGCVACHAGTFFTNNRVVPVAEIGSEAVRAAGLRNTQAQWGPAAFYDWSTTVPLPPSAQATAVSGPSPAQTAFLLAHGTQSGGYKTPSLWGLAWSAPYLHDGGVAVGPDAARQAGAPATLYGGVLPDAHNSLLALIDRELRSRVTRANAASPAAAAAHVRGIGHEFWADPQAGFTREQQEALVRYLLQIAAP</sequence>
<evidence type="ECO:0000256" key="4">
    <source>
        <dbReference type="ARBA" id="ARBA00023002"/>
    </source>
</evidence>
<dbReference type="AlphaFoldDB" id="A0A4Y8Q335"/>
<dbReference type="PROSITE" id="PS51007">
    <property type="entry name" value="CYTC"/>
    <property type="match status" value="1"/>
</dbReference>
<evidence type="ECO:0000256" key="5">
    <source>
        <dbReference type="ARBA" id="ARBA00023004"/>
    </source>
</evidence>
<dbReference type="PANTHER" id="PTHR30600">
    <property type="entry name" value="CYTOCHROME C PEROXIDASE-RELATED"/>
    <property type="match status" value="1"/>
</dbReference>
<accession>A0A4Y8Q335</accession>
<evidence type="ECO:0000256" key="6">
    <source>
        <dbReference type="PROSITE-ProRule" id="PRU00433"/>
    </source>
</evidence>
<keyword evidence="3" id="KW-0732">Signal</keyword>
<protein>
    <recommendedName>
        <fullName evidence="7">Cytochrome c domain-containing protein</fullName>
    </recommendedName>
</protein>
<evidence type="ECO:0000313" key="8">
    <source>
        <dbReference type="EMBL" id="TFE88311.1"/>
    </source>
</evidence>
<feature type="domain" description="Cytochrome c" evidence="7">
    <location>
        <begin position="421"/>
        <end position="572"/>
    </location>
</feature>
<dbReference type="EMBL" id="MYFO01000010">
    <property type="protein sequence ID" value="TFE88311.1"/>
    <property type="molecule type" value="Genomic_DNA"/>
</dbReference>
<dbReference type="Proteomes" id="UP000298246">
    <property type="component" value="Unassembled WGS sequence"/>
</dbReference>
<evidence type="ECO:0000256" key="1">
    <source>
        <dbReference type="ARBA" id="ARBA00022617"/>
    </source>
</evidence>
<dbReference type="RefSeq" id="WP_134752422.1">
    <property type="nucleotide sequence ID" value="NZ_MYFO02000004.1"/>
</dbReference>
<dbReference type="SUPFAM" id="SSF46626">
    <property type="entry name" value="Cytochrome c"/>
    <property type="match status" value="1"/>
</dbReference>
<name>A0A4Y8Q335_9BACL</name>
<evidence type="ECO:0000256" key="2">
    <source>
        <dbReference type="ARBA" id="ARBA00022723"/>
    </source>
</evidence>
<keyword evidence="5 6" id="KW-0408">Iron</keyword>
<dbReference type="OrthoDB" id="9772811at2"/>
<proteinExistence type="predicted"/>
<dbReference type="Gene3D" id="1.10.760.10">
    <property type="entry name" value="Cytochrome c-like domain"/>
    <property type="match status" value="1"/>
</dbReference>
<reference evidence="8 9" key="1">
    <citation type="submission" date="2017-03" db="EMBL/GenBank/DDBJ databases">
        <title>Isolation of Levoglucosan Utilizing Bacteria.</title>
        <authorList>
            <person name="Arya A.S."/>
        </authorList>
    </citation>
    <scope>NUCLEOTIDE SEQUENCE [LARGE SCALE GENOMIC DNA]</scope>
    <source>
        <strain evidence="8 9">MEC069</strain>
    </source>
</reference>
<keyword evidence="1 6" id="KW-0349">Heme</keyword>
<evidence type="ECO:0000259" key="7">
    <source>
        <dbReference type="PROSITE" id="PS51007"/>
    </source>
</evidence>
<keyword evidence="4" id="KW-0560">Oxidoreductase</keyword>
<dbReference type="PANTHER" id="PTHR30600:SF10">
    <property type="entry name" value="BLL6722 PROTEIN"/>
    <property type="match status" value="1"/>
</dbReference>
<comment type="caution">
    <text evidence="8">The sequence shown here is derived from an EMBL/GenBank/DDBJ whole genome shotgun (WGS) entry which is preliminary data.</text>
</comment>
<dbReference type="GO" id="GO:0009055">
    <property type="term" value="F:electron transfer activity"/>
    <property type="evidence" value="ECO:0007669"/>
    <property type="project" value="InterPro"/>
</dbReference>
<dbReference type="GO" id="GO:0046872">
    <property type="term" value="F:metal ion binding"/>
    <property type="evidence" value="ECO:0007669"/>
    <property type="project" value="UniProtKB-KW"/>
</dbReference>
<gene>
    <name evidence="8" type="ORF">B5M42_10330</name>
</gene>
<dbReference type="GO" id="GO:0020037">
    <property type="term" value="F:heme binding"/>
    <property type="evidence" value="ECO:0007669"/>
    <property type="project" value="InterPro"/>
</dbReference>
<keyword evidence="2 6" id="KW-0479">Metal-binding</keyword>
<evidence type="ECO:0000313" key="9">
    <source>
        <dbReference type="Proteomes" id="UP000298246"/>
    </source>
</evidence>
<dbReference type="InterPro" id="IPR036909">
    <property type="entry name" value="Cyt_c-like_dom_sf"/>
</dbReference>
<dbReference type="InterPro" id="IPR009056">
    <property type="entry name" value="Cyt_c-like_dom"/>
</dbReference>